<reference evidence="12 13" key="1">
    <citation type="journal article" date="2017" name="PLoS Biol.">
        <title>The sea cucumber genome provides insights into morphological evolution and visceral regeneration.</title>
        <authorList>
            <person name="Zhang X."/>
            <person name="Sun L."/>
            <person name="Yuan J."/>
            <person name="Sun Y."/>
            <person name="Gao Y."/>
            <person name="Zhang L."/>
            <person name="Li S."/>
            <person name="Dai H."/>
            <person name="Hamel J.F."/>
            <person name="Liu C."/>
            <person name="Yu Y."/>
            <person name="Liu S."/>
            <person name="Lin W."/>
            <person name="Guo K."/>
            <person name="Jin S."/>
            <person name="Xu P."/>
            <person name="Storey K.B."/>
            <person name="Huan P."/>
            <person name="Zhang T."/>
            <person name="Zhou Y."/>
            <person name="Zhang J."/>
            <person name="Lin C."/>
            <person name="Li X."/>
            <person name="Xing L."/>
            <person name="Huo D."/>
            <person name="Sun M."/>
            <person name="Wang L."/>
            <person name="Mercier A."/>
            <person name="Li F."/>
            <person name="Yang H."/>
            <person name="Xiang J."/>
        </authorList>
    </citation>
    <scope>NUCLEOTIDE SEQUENCE [LARGE SCALE GENOMIC DNA]</scope>
    <source>
        <strain evidence="12">Shaxun</strain>
        <tissue evidence="12">Muscle</tissue>
    </source>
</reference>
<feature type="compositionally biased region" description="Low complexity" evidence="8">
    <location>
        <begin position="740"/>
        <end position="749"/>
    </location>
</feature>
<dbReference type="SUPFAM" id="SSF48726">
    <property type="entry name" value="Immunoglobulin"/>
    <property type="match status" value="5"/>
</dbReference>
<evidence type="ECO:0000256" key="1">
    <source>
        <dbReference type="ARBA" id="ARBA00004479"/>
    </source>
</evidence>
<dbReference type="EMBL" id="MRZV01000241">
    <property type="protein sequence ID" value="PIK54626.1"/>
    <property type="molecule type" value="Genomic_DNA"/>
</dbReference>
<evidence type="ECO:0000313" key="12">
    <source>
        <dbReference type="EMBL" id="PIK54626.1"/>
    </source>
</evidence>
<feature type="domain" description="Ig-like" evidence="11">
    <location>
        <begin position="242"/>
        <end position="334"/>
    </location>
</feature>
<feature type="transmembrane region" description="Helical" evidence="9">
    <location>
        <begin position="549"/>
        <end position="578"/>
    </location>
</feature>
<dbReference type="SMART" id="SM00408">
    <property type="entry name" value="IGc2"/>
    <property type="match status" value="5"/>
</dbReference>
<dbReference type="Gene3D" id="2.60.40.10">
    <property type="entry name" value="Immunoglobulins"/>
    <property type="match status" value="5"/>
</dbReference>
<evidence type="ECO:0000256" key="5">
    <source>
        <dbReference type="ARBA" id="ARBA00023157"/>
    </source>
</evidence>
<dbReference type="PANTHER" id="PTHR11640">
    <property type="entry name" value="NEPHRIN"/>
    <property type="match status" value="1"/>
</dbReference>
<dbReference type="Pfam" id="PF07686">
    <property type="entry name" value="V-set"/>
    <property type="match status" value="1"/>
</dbReference>
<feature type="compositionally biased region" description="Basic and acidic residues" evidence="8">
    <location>
        <begin position="671"/>
        <end position="680"/>
    </location>
</feature>
<evidence type="ECO:0000256" key="2">
    <source>
        <dbReference type="ARBA" id="ARBA00022692"/>
    </source>
</evidence>
<feature type="region of interest" description="Disordered" evidence="8">
    <location>
        <begin position="661"/>
        <end position="682"/>
    </location>
</feature>
<dbReference type="Pfam" id="PF08205">
    <property type="entry name" value="C2-set_2"/>
    <property type="match status" value="1"/>
</dbReference>
<feature type="compositionally biased region" description="Basic and acidic residues" evidence="8">
    <location>
        <begin position="718"/>
        <end position="733"/>
    </location>
</feature>
<evidence type="ECO:0000313" key="13">
    <source>
        <dbReference type="Proteomes" id="UP000230750"/>
    </source>
</evidence>
<dbReference type="PROSITE" id="PS50835">
    <property type="entry name" value="IG_LIKE"/>
    <property type="match status" value="5"/>
</dbReference>
<feature type="compositionally biased region" description="Basic and acidic residues" evidence="8">
    <location>
        <begin position="772"/>
        <end position="796"/>
    </location>
</feature>
<dbReference type="InterPro" id="IPR003599">
    <property type="entry name" value="Ig_sub"/>
</dbReference>
<keyword evidence="5" id="KW-1015">Disulfide bond</keyword>
<dbReference type="AlphaFoldDB" id="A0A2G8L2Y9"/>
<feature type="domain" description="Ig-like" evidence="11">
    <location>
        <begin position="353"/>
        <end position="440"/>
    </location>
</feature>
<feature type="domain" description="Ig-like" evidence="11">
    <location>
        <begin position="134"/>
        <end position="236"/>
    </location>
</feature>
<gene>
    <name evidence="12" type="ORF">BSL78_08479</name>
</gene>
<feature type="signal peptide" evidence="10">
    <location>
        <begin position="1"/>
        <end position="25"/>
    </location>
</feature>
<dbReference type="PANTHER" id="PTHR11640:SF31">
    <property type="entry name" value="IRREGULAR CHIASM C-ROUGHEST PROTEIN-RELATED"/>
    <property type="match status" value="1"/>
</dbReference>
<feature type="region of interest" description="Disordered" evidence="8">
    <location>
        <begin position="716"/>
        <end position="808"/>
    </location>
</feature>
<dbReference type="GO" id="GO:0005911">
    <property type="term" value="C:cell-cell junction"/>
    <property type="evidence" value="ECO:0007669"/>
    <property type="project" value="TreeGrafter"/>
</dbReference>
<dbReference type="GO" id="GO:0098609">
    <property type="term" value="P:cell-cell adhesion"/>
    <property type="evidence" value="ECO:0007669"/>
    <property type="project" value="TreeGrafter"/>
</dbReference>
<keyword evidence="7" id="KW-0393">Immunoglobulin domain</keyword>
<dbReference type="Pfam" id="PF07679">
    <property type="entry name" value="I-set"/>
    <property type="match status" value="1"/>
</dbReference>
<keyword evidence="10" id="KW-0732">Signal</keyword>
<accession>A0A2G8L2Y9</accession>
<dbReference type="InterPro" id="IPR003598">
    <property type="entry name" value="Ig_sub2"/>
</dbReference>
<evidence type="ECO:0000256" key="7">
    <source>
        <dbReference type="ARBA" id="ARBA00023319"/>
    </source>
</evidence>
<evidence type="ECO:0000256" key="4">
    <source>
        <dbReference type="ARBA" id="ARBA00023136"/>
    </source>
</evidence>
<dbReference type="Pfam" id="PF13927">
    <property type="entry name" value="Ig_3"/>
    <property type="match status" value="2"/>
</dbReference>
<feature type="compositionally biased region" description="Basic residues" evidence="8">
    <location>
        <begin position="620"/>
        <end position="635"/>
    </location>
</feature>
<proteinExistence type="predicted"/>
<dbReference type="STRING" id="307972.A0A2G8L2Y9"/>
<feature type="region of interest" description="Disordered" evidence="8">
    <location>
        <begin position="612"/>
        <end position="641"/>
    </location>
</feature>
<feature type="domain" description="Ig-like" evidence="11">
    <location>
        <begin position="27"/>
        <end position="125"/>
    </location>
</feature>
<comment type="caution">
    <text evidence="12">The sequence shown here is derived from an EMBL/GenBank/DDBJ whole genome shotgun (WGS) entry which is preliminary data.</text>
</comment>
<keyword evidence="2 9" id="KW-0812">Transmembrane</keyword>
<dbReference type="InterPro" id="IPR013106">
    <property type="entry name" value="Ig_V-set"/>
</dbReference>
<feature type="compositionally biased region" description="Low complexity" evidence="8">
    <location>
        <begin position="758"/>
        <end position="767"/>
    </location>
</feature>
<dbReference type="GO" id="GO:0005886">
    <property type="term" value="C:plasma membrane"/>
    <property type="evidence" value="ECO:0007669"/>
    <property type="project" value="TreeGrafter"/>
</dbReference>
<keyword evidence="13" id="KW-1185">Reference proteome</keyword>
<evidence type="ECO:0000256" key="10">
    <source>
        <dbReference type="SAM" id="SignalP"/>
    </source>
</evidence>
<evidence type="ECO:0000256" key="3">
    <source>
        <dbReference type="ARBA" id="ARBA00022989"/>
    </source>
</evidence>
<keyword evidence="4 9" id="KW-0472">Membrane</keyword>
<name>A0A2G8L2Y9_STIJA</name>
<keyword evidence="6" id="KW-0325">Glycoprotein</keyword>
<sequence>MGKWSNLSSLTLILLVANFLHTAESQQSFITEPTGVSVVIGQTITLLCSVSDKAGSIAWTKSGNVPISIERNIIDPNNRDRYSIIGDNTAEDFNLQITSAELTDAGDFQCLVTASGSDPDIQSVSATVEVIDVPIQAFTTQPSNTNVPVDTSATLQCSVVDKAGFLQWEKDGVIISNDTNILDPALTTYSIVGDSAQGTYNLQILLAQESDEGVYRCVVTAAGFSEQITSNTAVLSISTSGQRLEILPSNTVAREGTNTRLLCRVADKAGVQTWLKNGQQLNEDTNVIVADDRYTIAGDQENGEYFLDITNISPDDAASYFCTVSGVDGDTPISSGGATLTVTDAVSPDGDYPQCVQSPSVDLREGDNVTLTCVSYGGEPQPTLTWMTNSQEIYEGVFQDLGDSARHDLTLVLTPDLRYVEFTCQSSHPSYSSPQSCSIPALDFELEPTISIELIPTDVLVDEDESVTVQCAASGNPAIIDYTWYYNGIEVTSGDSRFVIETTAARDSSYLQIVSATDSFDEGVVSCEARNRIDRETTYAVIKVQESNIYTIVLVAMILIAIIVFIVIFALFIAPCLYSKHMKKSRVSNDENLIATISDKLQHNFFITGNGHVPSGDGKSRRKHRHKRRHHKHKVIDHEAKKAEKKLKAIEKDVIYEDPDSLRTSSKKHSKSDLYPEPRYVEYPLSTPRKSIDVEAGKRSTRASLDILRPLSQTPELKTIDEIGKRSSKDRRSGSRRSSKATSSSSGRRQSSDRRSSKSSSHKVSLSPGEYAAREEYDKKLRELSDIREGLVDDTKSKKRGSRVAAST</sequence>
<dbReference type="InterPro" id="IPR007110">
    <property type="entry name" value="Ig-like_dom"/>
</dbReference>
<dbReference type="OrthoDB" id="6413693at2759"/>
<evidence type="ECO:0000259" key="11">
    <source>
        <dbReference type="PROSITE" id="PS50835"/>
    </source>
</evidence>
<organism evidence="12 13">
    <name type="scientific">Stichopus japonicus</name>
    <name type="common">Sea cucumber</name>
    <dbReference type="NCBI Taxonomy" id="307972"/>
    <lineage>
        <taxon>Eukaryota</taxon>
        <taxon>Metazoa</taxon>
        <taxon>Echinodermata</taxon>
        <taxon>Eleutherozoa</taxon>
        <taxon>Echinozoa</taxon>
        <taxon>Holothuroidea</taxon>
        <taxon>Aspidochirotacea</taxon>
        <taxon>Aspidochirotida</taxon>
        <taxon>Stichopodidae</taxon>
        <taxon>Apostichopus</taxon>
    </lineage>
</organism>
<dbReference type="InterPro" id="IPR051275">
    <property type="entry name" value="Cell_adhesion_signaling"/>
</dbReference>
<dbReference type="GO" id="GO:0050839">
    <property type="term" value="F:cell adhesion molecule binding"/>
    <property type="evidence" value="ECO:0007669"/>
    <property type="project" value="TreeGrafter"/>
</dbReference>
<dbReference type="Proteomes" id="UP000230750">
    <property type="component" value="Unassembled WGS sequence"/>
</dbReference>
<evidence type="ECO:0000256" key="8">
    <source>
        <dbReference type="SAM" id="MobiDB-lite"/>
    </source>
</evidence>
<dbReference type="InterPro" id="IPR013098">
    <property type="entry name" value="Ig_I-set"/>
</dbReference>
<feature type="chain" id="PRO_5013593899" evidence="10">
    <location>
        <begin position="26"/>
        <end position="808"/>
    </location>
</feature>
<keyword evidence="3 9" id="KW-1133">Transmembrane helix</keyword>
<dbReference type="InterPro" id="IPR013162">
    <property type="entry name" value="CD80_C2-set"/>
</dbReference>
<dbReference type="InterPro" id="IPR036179">
    <property type="entry name" value="Ig-like_dom_sf"/>
</dbReference>
<dbReference type="SMART" id="SM00409">
    <property type="entry name" value="IG"/>
    <property type="match status" value="5"/>
</dbReference>
<evidence type="ECO:0000256" key="9">
    <source>
        <dbReference type="SAM" id="Phobius"/>
    </source>
</evidence>
<evidence type="ECO:0000256" key="6">
    <source>
        <dbReference type="ARBA" id="ARBA00023180"/>
    </source>
</evidence>
<dbReference type="SMART" id="SM00406">
    <property type="entry name" value="IGv"/>
    <property type="match status" value="2"/>
</dbReference>
<comment type="subcellular location">
    <subcellularLocation>
        <location evidence="1">Membrane</location>
        <topology evidence="1">Single-pass type I membrane protein</topology>
    </subcellularLocation>
</comment>
<dbReference type="InterPro" id="IPR013783">
    <property type="entry name" value="Ig-like_fold"/>
</dbReference>
<protein>
    <submittedName>
        <fullName evidence="12">Putative obscurin</fullName>
    </submittedName>
</protein>
<feature type="domain" description="Ig-like" evidence="11">
    <location>
        <begin position="448"/>
        <end position="538"/>
    </location>
</feature>